<proteinExistence type="predicted"/>
<accession>A0A392RMN9</accession>
<feature type="non-terminal residue" evidence="1">
    <location>
        <position position="1"/>
    </location>
</feature>
<organism evidence="1 2">
    <name type="scientific">Trifolium medium</name>
    <dbReference type="NCBI Taxonomy" id="97028"/>
    <lineage>
        <taxon>Eukaryota</taxon>
        <taxon>Viridiplantae</taxon>
        <taxon>Streptophyta</taxon>
        <taxon>Embryophyta</taxon>
        <taxon>Tracheophyta</taxon>
        <taxon>Spermatophyta</taxon>
        <taxon>Magnoliopsida</taxon>
        <taxon>eudicotyledons</taxon>
        <taxon>Gunneridae</taxon>
        <taxon>Pentapetalae</taxon>
        <taxon>rosids</taxon>
        <taxon>fabids</taxon>
        <taxon>Fabales</taxon>
        <taxon>Fabaceae</taxon>
        <taxon>Papilionoideae</taxon>
        <taxon>50 kb inversion clade</taxon>
        <taxon>NPAAA clade</taxon>
        <taxon>Hologalegina</taxon>
        <taxon>IRL clade</taxon>
        <taxon>Trifolieae</taxon>
        <taxon>Trifolium</taxon>
    </lineage>
</organism>
<reference evidence="1 2" key="1">
    <citation type="journal article" date="2018" name="Front. Plant Sci.">
        <title>Red Clover (Trifolium pratense) and Zigzag Clover (T. medium) - A Picture of Genomic Similarities and Differences.</title>
        <authorList>
            <person name="Dluhosova J."/>
            <person name="Istvanek J."/>
            <person name="Nedelnik J."/>
            <person name="Repkova J."/>
        </authorList>
    </citation>
    <scope>NUCLEOTIDE SEQUENCE [LARGE SCALE GENOMIC DNA]</scope>
    <source>
        <strain evidence="2">cv. 10/8</strain>
        <tissue evidence="1">Leaf</tissue>
    </source>
</reference>
<evidence type="ECO:0000313" key="1">
    <source>
        <dbReference type="EMBL" id="MCI37901.1"/>
    </source>
</evidence>
<keyword evidence="2" id="KW-1185">Reference proteome</keyword>
<sequence>RRGPVWHEAQLSRAYFGGDSNLAAVEGCFSESGSDADISESCQVLLELQMHKGDKSATVSNFRDPVYTVEEMSGSTPNFCGKDVERLVNYEKDGNEDILLESDGTK</sequence>
<evidence type="ECO:0000313" key="2">
    <source>
        <dbReference type="Proteomes" id="UP000265520"/>
    </source>
</evidence>
<protein>
    <submittedName>
        <fullName evidence="1">Uncharacterized protein</fullName>
    </submittedName>
</protein>
<dbReference type="AlphaFoldDB" id="A0A392RMN9"/>
<comment type="caution">
    <text evidence="1">The sequence shown here is derived from an EMBL/GenBank/DDBJ whole genome shotgun (WGS) entry which is preliminary data.</text>
</comment>
<dbReference type="Proteomes" id="UP000265520">
    <property type="component" value="Unassembled WGS sequence"/>
</dbReference>
<name>A0A392RMN9_9FABA</name>
<dbReference type="EMBL" id="LXQA010249606">
    <property type="protein sequence ID" value="MCI37901.1"/>
    <property type="molecule type" value="Genomic_DNA"/>
</dbReference>